<dbReference type="InParanoid" id="A0A251TGC3"/>
<feature type="region of interest" description="Disordered" evidence="1">
    <location>
        <begin position="33"/>
        <end position="52"/>
    </location>
</feature>
<evidence type="ECO:0000256" key="1">
    <source>
        <dbReference type="SAM" id="MobiDB-lite"/>
    </source>
</evidence>
<evidence type="ECO:0000313" key="4">
    <source>
        <dbReference type="Proteomes" id="UP000215914"/>
    </source>
</evidence>
<organism evidence="3 4">
    <name type="scientific">Helianthus annuus</name>
    <name type="common">Common sunflower</name>
    <dbReference type="NCBI Taxonomy" id="4232"/>
    <lineage>
        <taxon>Eukaryota</taxon>
        <taxon>Viridiplantae</taxon>
        <taxon>Streptophyta</taxon>
        <taxon>Embryophyta</taxon>
        <taxon>Tracheophyta</taxon>
        <taxon>Spermatophyta</taxon>
        <taxon>Magnoliopsida</taxon>
        <taxon>eudicotyledons</taxon>
        <taxon>Gunneridae</taxon>
        <taxon>Pentapetalae</taxon>
        <taxon>asterids</taxon>
        <taxon>campanulids</taxon>
        <taxon>Asterales</taxon>
        <taxon>Asteraceae</taxon>
        <taxon>Asteroideae</taxon>
        <taxon>Heliantheae alliance</taxon>
        <taxon>Heliantheae</taxon>
        <taxon>Helianthus</taxon>
    </lineage>
</organism>
<dbReference type="Proteomes" id="UP000215914">
    <property type="component" value="Chromosome 10"/>
</dbReference>
<proteinExistence type="predicted"/>
<reference evidence="2 4" key="1">
    <citation type="journal article" date="2017" name="Nature">
        <title>The sunflower genome provides insights into oil metabolism, flowering and Asterid evolution.</title>
        <authorList>
            <person name="Badouin H."/>
            <person name="Gouzy J."/>
            <person name="Grassa C.J."/>
            <person name="Murat F."/>
            <person name="Staton S.E."/>
            <person name="Cottret L."/>
            <person name="Lelandais-Briere C."/>
            <person name="Owens G.L."/>
            <person name="Carrere S."/>
            <person name="Mayjonade B."/>
            <person name="Legrand L."/>
            <person name="Gill N."/>
            <person name="Kane N.C."/>
            <person name="Bowers J.E."/>
            <person name="Hubner S."/>
            <person name="Bellec A."/>
            <person name="Berard A."/>
            <person name="Berges H."/>
            <person name="Blanchet N."/>
            <person name="Boniface M.C."/>
            <person name="Brunel D."/>
            <person name="Catrice O."/>
            <person name="Chaidir N."/>
            <person name="Claudel C."/>
            <person name="Donnadieu C."/>
            <person name="Faraut T."/>
            <person name="Fievet G."/>
            <person name="Helmstetter N."/>
            <person name="King M."/>
            <person name="Knapp S.J."/>
            <person name="Lai Z."/>
            <person name="Le Paslier M.C."/>
            <person name="Lippi Y."/>
            <person name="Lorenzon L."/>
            <person name="Mandel J.R."/>
            <person name="Marage G."/>
            <person name="Marchand G."/>
            <person name="Marquand E."/>
            <person name="Bret-Mestries E."/>
            <person name="Morien E."/>
            <person name="Nambeesan S."/>
            <person name="Nguyen T."/>
            <person name="Pegot-Espagnet P."/>
            <person name="Pouilly N."/>
            <person name="Raftis F."/>
            <person name="Sallet E."/>
            <person name="Schiex T."/>
            <person name="Thomas J."/>
            <person name="Vandecasteele C."/>
            <person name="Vares D."/>
            <person name="Vear F."/>
            <person name="Vautrin S."/>
            <person name="Crespi M."/>
            <person name="Mangin B."/>
            <person name="Burke J.M."/>
            <person name="Salse J."/>
            <person name="Munos S."/>
            <person name="Vincourt P."/>
            <person name="Rieseberg L.H."/>
            <person name="Langlade N.B."/>
        </authorList>
    </citation>
    <scope>NUCLEOTIDE SEQUENCE [LARGE SCALE GENOMIC DNA]</scope>
    <source>
        <strain evidence="4">cv. SF193</strain>
        <tissue evidence="2">Leaves</tissue>
    </source>
</reference>
<reference evidence="2" key="3">
    <citation type="submission" date="2020-06" db="EMBL/GenBank/DDBJ databases">
        <title>Helianthus annuus Genome sequencing and assembly Release 2.</title>
        <authorList>
            <person name="Gouzy J."/>
            <person name="Langlade N."/>
            <person name="Munos S."/>
        </authorList>
    </citation>
    <scope>NUCLEOTIDE SEQUENCE</scope>
    <source>
        <tissue evidence="2">Leaves</tissue>
    </source>
</reference>
<dbReference type="EMBL" id="MNCJ02000325">
    <property type="protein sequence ID" value="KAF5785019.1"/>
    <property type="molecule type" value="Genomic_DNA"/>
</dbReference>
<evidence type="ECO:0000313" key="3">
    <source>
        <dbReference type="EMBL" id="OTG09944.1"/>
    </source>
</evidence>
<dbReference type="EMBL" id="CM007899">
    <property type="protein sequence ID" value="OTG09944.1"/>
    <property type="molecule type" value="Genomic_DNA"/>
</dbReference>
<gene>
    <name evidence="3" type="ORF">HannXRQ_Chr10g0282101</name>
    <name evidence="2" type="ORF">HanXRQr2_Chr10g0423641</name>
</gene>
<dbReference type="AlphaFoldDB" id="A0A251TGC3"/>
<dbReference type="Gramene" id="mRNA:HanXRQr2_Chr10g0423641">
    <property type="protein sequence ID" value="CDS:HanXRQr2_Chr10g0423641.1"/>
    <property type="gene ID" value="HanXRQr2_Chr10g0423641"/>
</dbReference>
<evidence type="ECO:0000313" key="2">
    <source>
        <dbReference type="EMBL" id="KAF5785019.1"/>
    </source>
</evidence>
<accession>A0A251TGC3</accession>
<sequence>MTVLTSYPFQCFSFQCMQQAYSSEKLPTLLPTSRHQTTTTAVDAESHPTCSG</sequence>
<name>A0A251TGC3_HELAN</name>
<protein>
    <submittedName>
        <fullName evidence="3">Uncharacterized protein</fullName>
    </submittedName>
</protein>
<reference evidence="3" key="2">
    <citation type="submission" date="2017-02" db="EMBL/GenBank/DDBJ databases">
        <title>Sunflower complete genome.</title>
        <authorList>
            <person name="Langlade N."/>
            <person name="Munos S."/>
        </authorList>
    </citation>
    <scope>NUCLEOTIDE SEQUENCE [LARGE SCALE GENOMIC DNA]</scope>
    <source>
        <tissue evidence="3">Leaves</tissue>
    </source>
</reference>
<keyword evidence="4" id="KW-1185">Reference proteome</keyword>